<keyword evidence="2" id="KW-0704">Schiff base</keyword>
<dbReference type="SMART" id="SM01130">
    <property type="entry name" value="DHDPS"/>
    <property type="match status" value="1"/>
</dbReference>
<evidence type="ECO:0000256" key="4">
    <source>
        <dbReference type="PIRSR" id="PIRSR001365-1"/>
    </source>
</evidence>
<protein>
    <submittedName>
        <fullName evidence="6">Dihydrodipicolinate synthase family protein</fullName>
    </submittedName>
</protein>
<feature type="active site" description="Proton donor/acceptor" evidence="4">
    <location>
        <position position="133"/>
    </location>
</feature>
<evidence type="ECO:0000313" key="6">
    <source>
        <dbReference type="EMBL" id="MSS81983.1"/>
    </source>
</evidence>
<evidence type="ECO:0000313" key="7">
    <source>
        <dbReference type="Proteomes" id="UP000441455"/>
    </source>
</evidence>
<dbReference type="Proteomes" id="UP000441455">
    <property type="component" value="Unassembled WGS sequence"/>
</dbReference>
<gene>
    <name evidence="6" type="ORF">FX155_05160</name>
</gene>
<evidence type="ECO:0000256" key="3">
    <source>
        <dbReference type="PIRNR" id="PIRNR001365"/>
    </source>
</evidence>
<dbReference type="Pfam" id="PF00701">
    <property type="entry name" value="DHDPS"/>
    <property type="match status" value="1"/>
</dbReference>
<dbReference type="PANTHER" id="PTHR42849">
    <property type="entry name" value="N-ACETYLNEURAMINATE LYASE"/>
    <property type="match status" value="1"/>
</dbReference>
<feature type="binding site" evidence="5">
    <location>
        <position position="207"/>
    </location>
    <ligand>
        <name>pyruvate</name>
        <dbReference type="ChEBI" id="CHEBI:15361"/>
    </ligand>
</feature>
<evidence type="ECO:0000256" key="5">
    <source>
        <dbReference type="PIRSR" id="PIRSR001365-2"/>
    </source>
</evidence>
<dbReference type="InterPro" id="IPR002220">
    <property type="entry name" value="DapA-like"/>
</dbReference>
<keyword evidence="1 3" id="KW-0456">Lyase</keyword>
<reference evidence="6 7" key="1">
    <citation type="submission" date="2019-08" db="EMBL/GenBank/DDBJ databases">
        <title>In-depth cultivation of the pig gut microbiome towards novel bacterial diversity and tailored functional studies.</title>
        <authorList>
            <person name="Wylensek D."/>
            <person name="Hitch T.C.A."/>
            <person name="Clavel T."/>
        </authorList>
    </citation>
    <scope>NUCLEOTIDE SEQUENCE [LARGE SCALE GENOMIC DNA]</scope>
    <source>
        <strain evidence="6 7">WCA-389-WT-5B</strain>
    </source>
</reference>
<accession>A0A6N7W0F5</accession>
<dbReference type="Gene3D" id="3.20.20.70">
    <property type="entry name" value="Aldolase class I"/>
    <property type="match status" value="1"/>
</dbReference>
<dbReference type="PIRSF" id="PIRSF001365">
    <property type="entry name" value="DHDPS"/>
    <property type="match status" value="1"/>
</dbReference>
<dbReference type="GO" id="GO:0008747">
    <property type="term" value="F:N-acetylneuraminate lyase activity"/>
    <property type="evidence" value="ECO:0007669"/>
    <property type="project" value="TreeGrafter"/>
</dbReference>
<dbReference type="EMBL" id="VULN01000006">
    <property type="protein sequence ID" value="MSS81983.1"/>
    <property type="molecule type" value="Genomic_DNA"/>
</dbReference>
<feature type="active site" description="Schiff-base intermediate with substrate" evidence="4">
    <location>
        <position position="162"/>
    </location>
</feature>
<dbReference type="CDD" id="cd00408">
    <property type="entry name" value="DHDPS-like"/>
    <property type="match status" value="1"/>
</dbReference>
<dbReference type="PANTHER" id="PTHR42849:SF1">
    <property type="entry name" value="N-ACETYLNEURAMINATE LYASE"/>
    <property type="match status" value="1"/>
</dbReference>
<dbReference type="PROSITE" id="PS00665">
    <property type="entry name" value="DHDPS_1"/>
    <property type="match status" value="1"/>
</dbReference>
<dbReference type="GO" id="GO:0005829">
    <property type="term" value="C:cytosol"/>
    <property type="evidence" value="ECO:0007669"/>
    <property type="project" value="TreeGrafter"/>
</dbReference>
<dbReference type="PRINTS" id="PR00146">
    <property type="entry name" value="DHPICSNTHASE"/>
</dbReference>
<proteinExistence type="inferred from homology"/>
<dbReference type="GO" id="GO:0019262">
    <property type="term" value="P:N-acetylneuraminate catabolic process"/>
    <property type="evidence" value="ECO:0007669"/>
    <property type="project" value="TreeGrafter"/>
</dbReference>
<dbReference type="InterPro" id="IPR020624">
    <property type="entry name" value="Schiff_base-form_aldolases_CS"/>
</dbReference>
<dbReference type="SUPFAM" id="SSF51569">
    <property type="entry name" value="Aldolase"/>
    <property type="match status" value="1"/>
</dbReference>
<organism evidence="6 7">
    <name type="scientific">Acidaminococcus fermentans</name>
    <dbReference type="NCBI Taxonomy" id="905"/>
    <lineage>
        <taxon>Bacteria</taxon>
        <taxon>Bacillati</taxon>
        <taxon>Bacillota</taxon>
        <taxon>Negativicutes</taxon>
        <taxon>Acidaminococcales</taxon>
        <taxon>Acidaminococcaceae</taxon>
        <taxon>Acidaminococcus</taxon>
    </lineage>
</organism>
<name>A0A6N7W0F5_ACIFE</name>
<evidence type="ECO:0000256" key="2">
    <source>
        <dbReference type="ARBA" id="ARBA00023270"/>
    </source>
</evidence>
<dbReference type="OrthoDB" id="9771791at2"/>
<dbReference type="InterPro" id="IPR013785">
    <property type="entry name" value="Aldolase_TIM"/>
</dbReference>
<sequence length="296" mass="33039">MKKAEILTPVVTAFDAKGNIDVTANQKIYEYLIGKGIDGLVVMGSTGEFFSMTKEQKKQLIDVACQYADETKVLIGTGGMVADETVELSNYALAKGAHAVMIVSPYYFKFSQETLETYYGNLASQINGNIYIYNFPARTGYDVSPEVTLRLARKHANIVGYKDTVTEMGHTRKLIDLLRPEFPDFVVLSGFEEFMAHNVISGGNGCIGGLSNVCPELFHGLAQALNEKKFDEIIKYQKIVDQAMELYEIGDPFIPILKEAMVQKGILTNNWCTVPMPKVTVDQCEKVRVWLKKMPF</sequence>
<dbReference type="AlphaFoldDB" id="A0A6N7W0F5"/>
<feature type="binding site" evidence="5">
    <location>
        <position position="46"/>
    </location>
    <ligand>
        <name>pyruvate</name>
        <dbReference type="ChEBI" id="CHEBI:15361"/>
    </ligand>
</feature>
<comment type="caution">
    <text evidence="6">The sequence shown here is derived from an EMBL/GenBank/DDBJ whole genome shotgun (WGS) entry which is preliminary data.</text>
</comment>
<evidence type="ECO:0000256" key="1">
    <source>
        <dbReference type="ARBA" id="ARBA00023239"/>
    </source>
</evidence>
<comment type="similarity">
    <text evidence="3">Belongs to the DapA family.</text>
</comment>